<keyword evidence="3" id="KW-1185">Reference proteome</keyword>
<dbReference type="GeneID" id="63684901"/>
<dbReference type="EMBL" id="JH795858">
    <property type="protein sequence ID" value="EJU04132.1"/>
    <property type="molecule type" value="Genomic_DNA"/>
</dbReference>
<evidence type="ECO:0000313" key="3">
    <source>
        <dbReference type="Proteomes" id="UP000030653"/>
    </source>
</evidence>
<dbReference type="AlphaFoldDB" id="M5GCY7"/>
<sequence length="119" mass="12871">MDSDDIDGGTWGSGVSASDRDQRSTQPLLPFGGMGGTTTEEVERGRSCYGTRAEQVILLQHPLVSPVSVQVRRLDDAQISHTARGETCNTPTPRSQRTARLDRIFPRAFVTVAALADLS</sequence>
<proteinExistence type="predicted"/>
<name>M5GCY7_DACPD</name>
<gene>
    <name evidence="2" type="ORF">DACRYDRAFT_114533</name>
</gene>
<dbReference type="Proteomes" id="UP000030653">
    <property type="component" value="Unassembled WGS sequence"/>
</dbReference>
<protein>
    <submittedName>
        <fullName evidence="2">Uncharacterized protein</fullName>
    </submittedName>
</protein>
<feature type="region of interest" description="Disordered" evidence="1">
    <location>
        <begin position="1"/>
        <end position="45"/>
    </location>
</feature>
<evidence type="ECO:0000256" key="1">
    <source>
        <dbReference type="SAM" id="MobiDB-lite"/>
    </source>
</evidence>
<evidence type="ECO:0000313" key="2">
    <source>
        <dbReference type="EMBL" id="EJU04132.1"/>
    </source>
</evidence>
<dbReference type="RefSeq" id="XP_040631026.1">
    <property type="nucleotide sequence ID" value="XM_040769839.1"/>
</dbReference>
<dbReference type="HOGENOM" id="CLU_2061407_0_0_1"/>
<organism evidence="2 3">
    <name type="scientific">Dacryopinax primogenitus (strain DJM 731)</name>
    <name type="common">Brown rot fungus</name>
    <dbReference type="NCBI Taxonomy" id="1858805"/>
    <lineage>
        <taxon>Eukaryota</taxon>
        <taxon>Fungi</taxon>
        <taxon>Dikarya</taxon>
        <taxon>Basidiomycota</taxon>
        <taxon>Agaricomycotina</taxon>
        <taxon>Dacrymycetes</taxon>
        <taxon>Dacrymycetales</taxon>
        <taxon>Dacrymycetaceae</taxon>
        <taxon>Dacryopinax</taxon>
    </lineage>
</organism>
<accession>M5GCY7</accession>
<reference evidence="2 3" key="1">
    <citation type="journal article" date="2012" name="Science">
        <title>The Paleozoic origin of enzymatic lignin decomposition reconstructed from 31 fungal genomes.</title>
        <authorList>
            <person name="Floudas D."/>
            <person name="Binder M."/>
            <person name="Riley R."/>
            <person name="Barry K."/>
            <person name="Blanchette R.A."/>
            <person name="Henrissat B."/>
            <person name="Martinez A.T."/>
            <person name="Otillar R."/>
            <person name="Spatafora J.W."/>
            <person name="Yadav J.S."/>
            <person name="Aerts A."/>
            <person name="Benoit I."/>
            <person name="Boyd A."/>
            <person name="Carlson A."/>
            <person name="Copeland A."/>
            <person name="Coutinho P.M."/>
            <person name="de Vries R.P."/>
            <person name="Ferreira P."/>
            <person name="Findley K."/>
            <person name="Foster B."/>
            <person name="Gaskell J."/>
            <person name="Glotzer D."/>
            <person name="Gorecki P."/>
            <person name="Heitman J."/>
            <person name="Hesse C."/>
            <person name="Hori C."/>
            <person name="Igarashi K."/>
            <person name="Jurgens J.A."/>
            <person name="Kallen N."/>
            <person name="Kersten P."/>
            <person name="Kohler A."/>
            <person name="Kuees U."/>
            <person name="Kumar T.K.A."/>
            <person name="Kuo A."/>
            <person name="LaButti K."/>
            <person name="Larrondo L.F."/>
            <person name="Lindquist E."/>
            <person name="Ling A."/>
            <person name="Lombard V."/>
            <person name="Lucas S."/>
            <person name="Lundell T."/>
            <person name="Martin R."/>
            <person name="McLaughlin D.J."/>
            <person name="Morgenstern I."/>
            <person name="Morin E."/>
            <person name="Murat C."/>
            <person name="Nagy L.G."/>
            <person name="Nolan M."/>
            <person name="Ohm R.A."/>
            <person name="Patyshakuliyeva A."/>
            <person name="Rokas A."/>
            <person name="Ruiz-Duenas F.J."/>
            <person name="Sabat G."/>
            <person name="Salamov A."/>
            <person name="Samejima M."/>
            <person name="Schmutz J."/>
            <person name="Slot J.C."/>
            <person name="St John F."/>
            <person name="Stenlid J."/>
            <person name="Sun H."/>
            <person name="Sun S."/>
            <person name="Syed K."/>
            <person name="Tsang A."/>
            <person name="Wiebenga A."/>
            <person name="Young D."/>
            <person name="Pisabarro A."/>
            <person name="Eastwood D.C."/>
            <person name="Martin F."/>
            <person name="Cullen D."/>
            <person name="Grigoriev I.V."/>
            <person name="Hibbett D.S."/>
        </authorList>
    </citation>
    <scope>NUCLEOTIDE SEQUENCE [LARGE SCALE GENOMIC DNA]</scope>
    <source>
        <strain evidence="2 3">DJM-731 SS1</strain>
    </source>
</reference>